<dbReference type="PANTHER" id="PTHR43707:SF1">
    <property type="entry name" value="HISTIDINE--TRNA LIGASE, MITOCHONDRIAL-RELATED"/>
    <property type="match status" value="1"/>
</dbReference>
<dbReference type="STRING" id="1413211.U473_10555"/>
<evidence type="ECO:0000259" key="10">
    <source>
        <dbReference type="PROSITE" id="PS50862"/>
    </source>
</evidence>
<dbReference type="NCBIfam" id="TIGR00443">
    <property type="entry name" value="hisZ_biosyn_reg"/>
    <property type="match status" value="1"/>
</dbReference>
<dbReference type="Pfam" id="PF13393">
    <property type="entry name" value="tRNA-synt_His"/>
    <property type="match status" value="1"/>
</dbReference>
<evidence type="ECO:0000256" key="4">
    <source>
        <dbReference type="ARBA" id="ARBA00011496"/>
    </source>
</evidence>
<evidence type="ECO:0000256" key="5">
    <source>
        <dbReference type="ARBA" id="ARBA00020397"/>
    </source>
</evidence>
<dbReference type="EMBL" id="LSKU01000001">
    <property type="protein sequence ID" value="KXG44400.1"/>
    <property type="molecule type" value="Genomic_DNA"/>
</dbReference>
<organism evidence="11 12">
    <name type="scientific">Tepidibacillus decaturensis</name>
    <dbReference type="NCBI Taxonomy" id="1413211"/>
    <lineage>
        <taxon>Bacteria</taxon>
        <taxon>Bacillati</taxon>
        <taxon>Bacillota</taxon>
        <taxon>Bacilli</taxon>
        <taxon>Bacillales</taxon>
        <taxon>Bacillaceae</taxon>
        <taxon>Tepidibacillus</taxon>
    </lineage>
</organism>
<dbReference type="PANTHER" id="PTHR43707">
    <property type="entry name" value="HISTIDYL-TRNA SYNTHETASE"/>
    <property type="match status" value="1"/>
</dbReference>
<evidence type="ECO:0000313" key="11">
    <source>
        <dbReference type="EMBL" id="KXG44400.1"/>
    </source>
</evidence>
<feature type="domain" description="Aminoacyl-transfer RNA synthetases class-II family profile" evidence="10">
    <location>
        <begin position="27"/>
        <end position="381"/>
    </location>
</feature>
<evidence type="ECO:0000256" key="7">
    <source>
        <dbReference type="ARBA" id="ARBA00025246"/>
    </source>
</evidence>
<comment type="miscellaneous">
    <text evidence="8">This function is generally fulfilled by the C-terminal part of HisG, which is missing in some bacteria such as this one.</text>
</comment>
<evidence type="ECO:0000256" key="9">
    <source>
        <dbReference type="PIRSR" id="PIRSR001549-1"/>
    </source>
</evidence>
<dbReference type="UniPathway" id="UPA00031">
    <property type="reaction ID" value="UER00006"/>
</dbReference>
<reference evidence="11 12" key="1">
    <citation type="submission" date="2016-02" db="EMBL/GenBank/DDBJ databases">
        <title>Draft Genome for Tepidibacillus decaturensis nov. sp. Strain Z9, an Anaerobic, Moderately Thermophilic and Heterotrophic Bacterium from Deep Subsurface of the Illinois Basin, USA.</title>
        <authorList>
            <person name="Dong Y."/>
            <person name="Chang J.Y."/>
            <person name="Sanford R."/>
            <person name="Fouke B.W."/>
        </authorList>
    </citation>
    <scope>NUCLEOTIDE SEQUENCE [LARGE SCALE GENOMIC DNA]</scope>
    <source>
        <strain evidence="11 12">Z9</strain>
    </source>
</reference>
<dbReference type="InterPro" id="IPR004517">
    <property type="entry name" value="HisZ"/>
</dbReference>
<dbReference type="GO" id="GO:0000105">
    <property type="term" value="P:L-histidine biosynthetic process"/>
    <property type="evidence" value="ECO:0007669"/>
    <property type="project" value="UniProtKB-UniRule"/>
</dbReference>
<dbReference type="GO" id="GO:0005737">
    <property type="term" value="C:cytoplasm"/>
    <property type="evidence" value="ECO:0007669"/>
    <property type="project" value="UniProtKB-SubCell"/>
</dbReference>
<dbReference type="CDD" id="cd00773">
    <property type="entry name" value="HisRS-like_core"/>
    <property type="match status" value="1"/>
</dbReference>
<name>A0A135L640_9BACI</name>
<keyword evidence="12" id="KW-1185">Reference proteome</keyword>
<dbReference type="GO" id="GO:0016740">
    <property type="term" value="F:transferase activity"/>
    <property type="evidence" value="ECO:0007669"/>
    <property type="project" value="UniProtKB-ARBA"/>
</dbReference>
<evidence type="ECO:0000256" key="1">
    <source>
        <dbReference type="ARBA" id="ARBA00004496"/>
    </source>
</evidence>
<proteinExistence type="inferred from homology"/>
<dbReference type="GO" id="GO:0006427">
    <property type="term" value="P:histidyl-tRNA aminoacylation"/>
    <property type="evidence" value="ECO:0007669"/>
    <property type="project" value="TreeGrafter"/>
</dbReference>
<feature type="binding site" evidence="9">
    <location>
        <position position="129"/>
    </location>
    <ligand>
        <name>L-histidine</name>
        <dbReference type="ChEBI" id="CHEBI:57595"/>
    </ligand>
</feature>
<dbReference type="GO" id="GO:0004821">
    <property type="term" value="F:histidine-tRNA ligase activity"/>
    <property type="evidence" value="ECO:0007669"/>
    <property type="project" value="TreeGrafter"/>
</dbReference>
<feature type="binding site" evidence="9">
    <location>
        <begin position="274"/>
        <end position="275"/>
    </location>
    <ligand>
        <name>L-histidine</name>
        <dbReference type="ChEBI" id="CHEBI:57595"/>
    </ligand>
</feature>
<sequence length="393" mass="44640">MGKLQSFEKPIGFRDLLPNITAKKRWMENQLQGLFHKWGYQEIVTPTLEYDETVGKASAIPSNKTFKLLDRLGHTLVLRPDMTAPIGRVVSSLLKNQDLPYRISYHSNVFRAQEHEAGRAAEFYQSGVELIGEGTPDADAEVLVLAIESLKQVKVGAFRLVIGHTGFLQGVLAEWVTDQEVQTKMREALSEKNMVGYQQLVEEFVDSEKGQKVLQSLLSLQGDGAMLEQALNIAVSHQAKQAIGELLEIWKLLKLYDVETYITFDLTLVPHLDYYTGMVFEGTTERIGFPILSGGRYDTLLKAFDNSLAATGFGLHMDRILDVSEVQLPTERRIKVIYDQAHRDQALSYAFKLRREEQIMVETHRIEKNEKEVFKQSLEYPIEIITFIGEEEA</sequence>
<keyword evidence="8" id="KW-0028">Amino-acid biosynthesis</keyword>
<comment type="subcellular location">
    <subcellularLocation>
        <location evidence="1 8">Cytoplasm</location>
    </subcellularLocation>
</comment>
<dbReference type="InterPro" id="IPR045864">
    <property type="entry name" value="aa-tRNA-synth_II/BPL/LPL"/>
</dbReference>
<dbReference type="AlphaFoldDB" id="A0A135L640"/>
<evidence type="ECO:0000313" key="12">
    <source>
        <dbReference type="Proteomes" id="UP000070352"/>
    </source>
</evidence>
<feature type="binding site" evidence="9">
    <location>
        <position position="111"/>
    </location>
    <ligand>
        <name>L-histidine</name>
        <dbReference type="ChEBI" id="CHEBI:57595"/>
    </ligand>
</feature>
<dbReference type="SUPFAM" id="SSF55681">
    <property type="entry name" value="Class II aaRS and biotin synthetases"/>
    <property type="match status" value="1"/>
</dbReference>
<dbReference type="OrthoDB" id="9800814at2"/>
<dbReference type="InterPro" id="IPR004516">
    <property type="entry name" value="HisRS/HisZ"/>
</dbReference>
<protein>
    <recommendedName>
        <fullName evidence="5 8">ATP phosphoribosyltransferase regulatory subunit</fullName>
    </recommendedName>
</protein>
<dbReference type="GO" id="GO:0140096">
    <property type="term" value="F:catalytic activity, acting on a protein"/>
    <property type="evidence" value="ECO:0007669"/>
    <property type="project" value="UniProtKB-ARBA"/>
</dbReference>
<dbReference type="InterPro" id="IPR006195">
    <property type="entry name" value="aa-tRNA-synth_II"/>
</dbReference>
<accession>A0A135L640</accession>
<dbReference type="Gene3D" id="3.30.930.10">
    <property type="entry name" value="Bira Bifunctional Protein, Domain 2"/>
    <property type="match status" value="1"/>
</dbReference>
<feature type="binding site" evidence="9">
    <location>
        <begin position="81"/>
        <end position="83"/>
    </location>
    <ligand>
        <name>L-histidine</name>
        <dbReference type="ChEBI" id="CHEBI:57595"/>
    </ligand>
</feature>
<dbReference type="RefSeq" id="WP_068726104.1">
    <property type="nucleotide sequence ID" value="NZ_LSKU01000001.1"/>
</dbReference>
<comment type="pathway">
    <text evidence="2 8">Amino-acid biosynthesis; L-histidine biosynthesis; L-histidine from 5-phospho-alpha-D-ribose 1-diphosphate: step 1/9.</text>
</comment>
<comment type="function">
    <text evidence="7 8">Required for the first step of histidine biosynthesis. May allow the feedback regulation of ATP phosphoribosyltransferase activity by histidine.</text>
</comment>
<dbReference type="NCBIfam" id="NF008941">
    <property type="entry name" value="PRK12292.2-4"/>
    <property type="match status" value="1"/>
</dbReference>
<dbReference type="PIRSF" id="PIRSF001549">
    <property type="entry name" value="His-tRNA_synth"/>
    <property type="match status" value="1"/>
</dbReference>
<feature type="binding site" evidence="9">
    <location>
        <position position="125"/>
    </location>
    <ligand>
        <name>L-histidine</name>
        <dbReference type="ChEBI" id="CHEBI:57595"/>
    </ligand>
</feature>
<keyword evidence="6 8" id="KW-0963">Cytoplasm</keyword>
<dbReference type="Proteomes" id="UP000070352">
    <property type="component" value="Unassembled WGS sequence"/>
</dbReference>
<evidence type="ECO:0000256" key="8">
    <source>
        <dbReference type="HAMAP-Rule" id="MF_00125"/>
    </source>
</evidence>
<keyword evidence="8" id="KW-0368">Histidine biosynthesis</keyword>
<comment type="subunit">
    <text evidence="4 8">Heteromultimer composed of HisG and HisZ subunits.</text>
</comment>
<dbReference type="InterPro" id="IPR041715">
    <property type="entry name" value="HisRS-like_core"/>
</dbReference>
<dbReference type="HAMAP" id="MF_00125">
    <property type="entry name" value="HisZ"/>
    <property type="match status" value="1"/>
</dbReference>
<evidence type="ECO:0000256" key="3">
    <source>
        <dbReference type="ARBA" id="ARBA00005539"/>
    </source>
</evidence>
<evidence type="ECO:0000256" key="6">
    <source>
        <dbReference type="ARBA" id="ARBA00022490"/>
    </source>
</evidence>
<comment type="similarity">
    <text evidence="3 8">Belongs to the class-II aminoacyl-tRNA synthetase family. HisZ subfamily.</text>
</comment>
<comment type="caution">
    <text evidence="11">The sequence shown here is derived from an EMBL/GenBank/DDBJ whole genome shotgun (WGS) entry which is preliminary data.</text>
</comment>
<gene>
    <name evidence="8" type="primary">hisZ</name>
    <name evidence="11" type="ORF">U473_10555</name>
</gene>
<dbReference type="PROSITE" id="PS50862">
    <property type="entry name" value="AA_TRNA_LIGASE_II"/>
    <property type="match status" value="1"/>
</dbReference>
<evidence type="ECO:0000256" key="2">
    <source>
        <dbReference type="ARBA" id="ARBA00004667"/>
    </source>
</evidence>